<sequence length="124" mass="13044">QLSPTSVVTPIQPFARGASLHYKGAPPQLLRPGVWGLVATLLPAPSMFGNFDHYQAVLFETPIDGIAFVMDLNETPDGAWAGQFVNVISATITTAFRVQVRLANAVTSATGPTVLFGTLADCGS</sequence>
<organism evidence="1">
    <name type="scientific">mine drainage metagenome</name>
    <dbReference type="NCBI Taxonomy" id="410659"/>
    <lineage>
        <taxon>unclassified sequences</taxon>
        <taxon>metagenomes</taxon>
        <taxon>ecological metagenomes</taxon>
    </lineage>
</organism>
<dbReference type="EMBL" id="AUZX01007834">
    <property type="protein sequence ID" value="EQD58038.1"/>
    <property type="molecule type" value="Genomic_DNA"/>
</dbReference>
<gene>
    <name evidence="1" type="ORF">B1A_10987</name>
</gene>
<dbReference type="Pfam" id="PF26349">
    <property type="entry name" value="YoqH"/>
    <property type="match status" value="1"/>
</dbReference>
<proteinExistence type="predicted"/>
<accession>T1ANG9</accession>
<comment type="caution">
    <text evidence="1">The sequence shown here is derived from an EMBL/GenBank/DDBJ whole genome shotgun (WGS) entry which is preliminary data.</text>
</comment>
<feature type="non-terminal residue" evidence="1">
    <location>
        <position position="1"/>
    </location>
</feature>
<evidence type="ECO:0000313" key="1">
    <source>
        <dbReference type="EMBL" id="EQD58038.1"/>
    </source>
</evidence>
<dbReference type="AlphaFoldDB" id="T1ANG9"/>
<reference evidence="1" key="1">
    <citation type="submission" date="2013-08" db="EMBL/GenBank/DDBJ databases">
        <authorList>
            <person name="Mendez C."/>
            <person name="Richter M."/>
            <person name="Ferrer M."/>
            <person name="Sanchez J."/>
        </authorList>
    </citation>
    <scope>NUCLEOTIDE SEQUENCE</scope>
</reference>
<name>T1ANG9_9ZZZZ</name>
<reference evidence="1" key="2">
    <citation type="journal article" date="2014" name="ISME J.">
        <title>Microbial stratification in low pH oxic and suboxic macroscopic growths along an acid mine drainage.</title>
        <authorList>
            <person name="Mendez-Garcia C."/>
            <person name="Mesa V."/>
            <person name="Sprenger R.R."/>
            <person name="Richter M."/>
            <person name="Diez M.S."/>
            <person name="Solano J."/>
            <person name="Bargiela R."/>
            <person name="Golyshina O.V."/>
            <person name="Manteca A."/>
            <person name="Ramos J.L."/>
            <person name="Gallego J.R."/>
            <person name="Llorente I."/>
            <person name="Martins Dos Santos V.A."/>
            <person name="Jensen O.N."/>
            <person name="Pelaez A.I."/>
            <person name="Sanchez J."/>
            <person name="Ferrer M."/>
        </authorList>
    </citation>
    <scope>NUCLEOTIDE SEQUENCE</scope>
</reference>
<dbReference type="InterPro" id="IPR058968">
    <property type="entry name" value="YoqH-like"/>
</dbReference>
<protein>
    <submittedName>
        <fullName evidence="1">YoqH</fullName>
    </submittedName>
</protein>